<dbReference type="InterPro" id="IPR036322">
    <property type="entry name" value="WD40_repeat_dom_sf"/>
</dbReference>
<proteinExistence type="inferred from homology"/>
<evidence type="ECO:0000256" key="2">
    <source>
        <dbReference type="ARBA" id="ARBA00022737"/>
    </source>
</evidence>
<dbReference type="PANTHER" id="PTHR11227">
    <property type="entry name" value="WD-REPEAT PROTEIN INTERACTING WITH PHOSPHOINOSIDES WIPI -RELATED"/>
    <property type="match status" value="1"/>
</dbReference>
<dbReference type="EMBL" id="SDOX01000019">
    <property type="protein sequence ID" value="TFJ84426.1"/>
    <property type="molecule type" value="Genomic_DNA"/>
</dbReference>
<protein>
    <recommendedName>
        <fullName evidence="7">Autophagy-related protein 18</fullName>
    </recommendedName>
</protein>
<dbReference type="GO" id="GO:0005737">
    <property type="term" value="C:cytoplasm"/>
    <property type="evidence" value="ECO:0007669"/>
    <property type="project" value="UniProtKB-ARBA"/>
</dbReference>
<feature type="region of interest" description="Disordered" evidence="4">
    <location>
        <begin position="387"/>
        <end position="443"/>
    </location>
</feature>
<accession>A0A4D9CZG2</accession>
<comment type="similarity">
    <text evidence="3">Belongs to the WD repeat PROPPIN family.</text>
</comment>
<evidence type="ECO:0000313" key="5">
    <source>
        <dbReference type="EMBL" id="TFJ84426.1"/>
    </source>
</evidence>
<keyword evidence="2" id="KW-0677">Repeat</keyword>
<sequence length="443" mass="47546">MSSMSLAQDQRNELLFVGFNQDYGCFACGTDNGFRIYNVDPFRETFRRIFPNGGIGIVEMLFRTNLVALVGGGRNPRFPPNKVMIWDDHQNRCVGELSFRSEVKAVKLRRDRVVVVLTTKIYVYRFVDLHLQDQMSTLPNPRGLVALCPDNNNTVLACPGINKGSVRVELYDSRKSTLIPAHESELAQMALNLDGTRLATASDKGTLVRVFDTYSGELLQELRRGMDRAEIYSLAFNASSTFVACSSCKGTVHIFAVGAEGGNGSGGGGGGGGGRQGTRSDSGGWSSSAAMGGTGGVGAGGEEVKNATSGLSFMRSLLPQVTPRYFASEWSFAQVRGLEARTVVAFGVRDHTLICVGADGTYLVSNFASGGEAERVSYKKLVRSAEEEEEDHFATAPSAGSLHPTPTHVTQPSIPPPAQSQATLPSRDRNGRRGGDADSLQAV</sequence>
<keyword evidence="6" id="KW-1185">Reference proteome</keyword>
<feature type="compositionally biased region" description="Low complexity" evidence="4">
    <location>
        <begin position="277"/>
        <end position="291"/>
    </location>
</feature>
<gene>
    <name evidence="5" type="ORF">NSK_004411</name>
</gene>
<dbReference type="Pfam" id="PF21032">
    <property type="entry name" value="PROPPIN"/>
    <property type="match status" value="1"/>
</dbReference>
<evidence type="ECO:0000313" key="6">
    <source>
        <dbReference type="Proteomes" id="UP000355283"/>
    </source>
</evidence>
<dbReference type="InterPro" id="IPR001680">
    <property type="entry name" value="WD40_rpt"/>
</dbReference>
<dbReference type="SMART" id="SM00320">
    <property type="entry name" value="WD40"/>
    <property type="match status" value="2"/>
</dbReference>
<evidence type="ECO:0008006" key="7">
    <source>
        <dbReference type="Google" id="ProtNLM"/>
    </source>
</evidence>
<reference evidence="5 6" key="1">
    <citation type="submission" date="2019-01" db="EMBL/GenBank/DDBJ databases">
        <title>Nuclear Genome Assembly of the Microalgal Biofuel strain Nannochloropsis salina CCMP1776.</title>
        <authorList>
            <person name="Hovde B."/>
        </authorList>
    </citation>
    <scope>NUCLEOTIDE SEQUENCE [LARGE SCALE GENOMIC DNA]</scope>
    <source>
        <strain evidence="5 6">CCMP1776</strain>
    </source>
</reference>
<feature type="compositionally biased region" description="Gly residues" evidence="4">
    <location>
        <begin position="265"/>
        <end position="276"/>
    </location>
</feature>
<dbReference type="InterPro" id="IPR048720">
    <property type="entry name" value="PROPPIN"/>
</dbReference>
<feature type="region of interest" description="Disordered" evidence="4">
    <location>
        <begin position="265"/>
        <end position="301"/>
    </location>
</feature>
<name>A0A4D9CZG2_9STRA</name>
<feature type="compositionally biased region" description="Gly residues" evidence="4">
    <location>
        <begin position="292"/>
        <end position="301"/>
    </location>
</feature>
<organism evidence="5 6">
    <name type="scientific">Nannochloropsis salina CCMP1776</name>
    <dbReference type="NCBI Taxonomy" id="1027361"/>
    <lineage>
        <taxon>Eukaryota</taxon>
        <taxon>Sar</taxon>
        <taxon>Stramenopiles</taxon>
        <taxon>Ochrophyta</taxon>
        <taxon>Eustigmatophyceae</taxon>
        <taxon>Eustigmatales</taxon>
        <taxon>Monodopsidaceae</taxon>
        <taxon>Microchloropsis</taxon>
        <taxon>Microchloropsis salina</taxon>
    </lineage>
</organism>
<dbReference type="InterPro" id="IPR015943">
    <property type="entry name" value="WD40/YVTN_repeat-like_dom_sf"/>
</dbReference>
<dbReference type="SUPFAM" id="SSF50978">
    <property type="entry name" value="WD40 repeat-like"/>
    <property type="match status" value="1"/>
</dbReference>
<dbReference type="OrthoDB" id="1667587at2759"/>
<dbReference type="Proteomes" id="UP000355283">
    <property type="component" value="Unassembled WGS sequence"/>
</dbReference>
<evidence type="ECO:0000256" key="4">
    <source>
        <dbReference type="SAM" id="MobiDB-lite"/>
    </source>
</evidence>
<dbReference type="Gene3D" id="2.130.10.10">
    <property type="entry name" value="YVTN repeat-like/Quinoprotein amine dehydrogenase"/>
    <property type="match status" value="1"/>
</dbReference>
<evidence type="ECO:0000256" key="3">
    <source>
        <dbReference type="ARBA" id="ARBA00025740"/>
    </source>
</evidence>
<comment type="caution">
    <text evidence="5">The sequence shown here is derived from an EMBL/GenBank/DDBJ whole genome shotgun (WGS) entry which is preliminary data.</text>
</comment>
<keyword evidence="1" id="KW-0853">WD repeat</keyword>
<dbReference type="AlphaFoldDB" id="A0A4D9CZG2"/>
<feature type="compositionally biased region" description="Basic and acidic residues" evidence="4">
    <location>
        <begin position="426"/>
        <end position="436"/>
    </location>
</feature>
<evidence type="ECO:0000256" key="1">
    <source>
        <dbReference type="ARBA" id="ARBA00022574"/>
    </source>
</evidence>